<evidence type="ECO:0000313" key="2">
    <source>
        <dbReference type="EMBL" id="PPR04187.1"/>
    </source>
</evidence>
<dbReference type="Pfam" id="PF02567">
    <property type="entry name" value="PhzC-PhzF"/>
    <property type="match status" value="1"/>
</dbReference>
<name>A0A409YM82_9AGAR</name>
<reference evidence="2 3" key="1">
    <citation type="journal article" date="2018" name="Evol. Lett.">
        <title>Horizontal gene cluster transfer increased hallucinogenic mushroom diversity.</title>
        <authorList>
            <person name="Reynolds H.T."/>
            <person name="Vijayakumar V."/>
            <person name="Gluck-Thaler E."/>
            <person name="Korotkin H.B."/>
            <person name="Matheny P.B."/>
            <person name="Slot J.C."/>
        </authorList>
    </citation>
    <scope>NUCLEOTIDE SEQUENCE [LARGE SCALE GENOMIC DNA]</scope>
    <source>
        <strain evidence="2 3">SRW20</strain>
    </source>
</reference>
<dbReference type="PIRSF" id="PIRSF016184">
    <property type="entry name" value="PhzC_PhzF"/>
    <property type="match status" value="1"/>
</dbReference>
<dbReference type="InParanoid" id="A0A409YM82"/>
<dbReference type="Gene3D" id="3.10.310.10">
    <property type="entry name" value="Diaminopimelate Epimerase, Chain A, domain 1"/>
    <property type="match status" value="2"/>
</dbReference>
<dbReference type="Proteomes" id="UP000284706">
    <property type="component" value="Unassembled WGS sequence"/>
</dbReference>
<evidence type="ECO:0000313" key="3">
    <source>
        <dbReference type="Proteomes" id="UP000284706"/>
    </source>
</evidence>
<evidence type="ECO:0000256" key="1">
    <source>
        <dbReference type="PIRSR" id="PIRSR016184-1"/>
    </source>
</evidence>
<dbReference type="SUPFAM" id="SSF54506">
    <property type="entry name" value="Diaminopimelate epimerase-like"/>
    <property type="match status" value="1"/>
</dbReference>
<proteinExistence type="predicted"/>
<keyword evidence="3" id="KW-1185">Reference proteome</keyword>
<feature type="active site" evidence="1">
    <location>
        <position position="53"/>
    </location>
</feature>
<gene>
    <name evidence="2" type="ORF">CVT26_003824</name>
</gene>
<dbReference type="FunCoup" id="A0A409YM82">
    <property type="interactions" value="323"/>
</dbReference>
<dbReference type="STRING" id="231916.A0A409YM82"/>
<dbReference type="PANTHER" id="PTHR13774:SF32">
    <property type="entry name" value="ANTISENSE-ENHANCING SEQUENCE 1"/>
    <property type="match status" value="1"/>
</dbReference>
<evidence type="ECO:0008006" key="4">
    <source>
        <dbReference type="Google" id="ProtNLM"/>
    </source>
</evidence>
<dbReference type="GO" id="GO:0005737">
    <property type="term" value="C:cytoplasm"/>
    <property type="evidence" value="ECO:0007669"/>
    <property type="project" value="TreeGrafter"/>
</dbReference>
<dbReference type="GO" id="GO:0016853">
    <property type="term" value="F:isomerase activity"/>
    <property type="evidence" value="ECO:0007669"/>
    <property type="project" value="TreeGrafter"/>
</dbReference>
<organism evidence="2 3">
    <name type="scientific">Gymnopilus dilepis</name>
    <dbReference type="NCBI Taxonomy" id="231916"/>
    <lineage>
        <taxon>Eukaryota</taxon>
        <taxon>Fungi</taxon>
        <taxon>Dikarya</taxon>
        <taxon>Basidiomycota</taxon>
        <taxon>Agaricomycotina</taxon>
        <taxon>Agaricomycetes</taxon>
        <taxon>Agaricomycetidae</taxon>
        <taxon>Agaricales</taxon>
        <taxon>Agaricineae</taxon>
        <taxon>Hymenogastraceae</taxon>
        <taxon>Gymnopilus</taxon>
    </lineage>
</organism>
<dbReference type="OrthoDB" id="75169at2759"/>
<comment type="caution">
    <text evidence="2">The sequence shown here is derived from an EMBL/GenBank/DDBJ whole genome shotgun (WGS) entry which is preliminary data.</text>
</comment>
<sequence length="303" mass="33276">MAATKLNFVTLDVFTSTPYLGNPLAIVHVPKSLEDTLSHEQKLKIANEFNLSETVFLHDNEDLDTPIRIDIYMVDRELPFAGHPTVGSGWYLLQSRYPSRETITLRTRAGDIPVVRGNNVGKVQLQVPTNFRIHQPLVHPRVKLLQPRLVAKDYLNGMDGPEPLVSIVKGMTFLLVELTSEEALARLQPSSERITVSAIGDWGHFVGLYAFFQRADGVVRTRMFDGTLEDPATGSAASTLAGYLARQRGEGRHVVEILQGVEMGRRSEISVLVDVGVDGEISTIQLGGGAVQIMEGSLVVPIP</sequence>
<dbReference type="NCBIfam" id="TIGR00654">
    <property type="entry name" value="PhzF_family"/>
    <property type="match status" value="1"/>
</dbReference>
<dbReference type="EMBL" id="NHYE01000661">
    <property type="protein sequence ID" value="PPR04187.1"/>
    <property type="molecule type" value="Genomic_DNA"/>
</dbReference>
<dbReference type="AlphaFoldDB" id="A0A409YM82"/>
<dbReference type="PANTHER" id="PTHR13774">
    <property type="entry name" value="PHENAZINE BIOSYNTHESIS PROTEIN"/>
    <property type="match status" value="1"/>
</dbReference>
<protein>
    <recommendedName>
        <fullName evidence="4">Phenazine biosynthesis protein</fullName>
    </recommendedName>
</protein>
<accession>A0A409YM82</accession>
<dbReference type="InterPro" id="IPR003719">
    <property type="entry name" value="Phenazine_PhzF-like"/>
</dbReference>